<dbReference type="Proteomes" id="UP000001917">
    <property type="component" value="Chromosome"/>
</dbReference>
<reference evidence="2" key="1">
    <citation type="submission" date="2009-09" db="EMBL/GenBank/DDBJ databases">
        <title>The complete chromosome of Alicyclobacillus acidocaldarius subsp. acidocaldarius DSM 446.</title>
        <authorList>
            <consortium name="US DOE Joint Genome Institute (JGI-PGF)"/>
            <person name="Lucas S."/>
            <person name="Copeland A."/>
            <person name="Lapidus A."/>
            <person name="Glavina del Rio T."/>
            <person name="Dalin E."/>
            <person name="Tice H."/>
            <person name="Bruce D."/>
            <person name="Goodwin L."/>
            <person name="Pitluck S."/>
            <person name="Kyrpides N."/>
            <person name="Mavromatis K."/>
            <person name="Ivanova N."/>
            <person name="Ovchinnikova G."/>
            <person name="Chertkov O."/>
            <person name="Sims D."/>
            <person name="Brettin T."/>
            <person name="Detter J.C."/>
            <person name="Han C."/>
            <person name="Larimer F."/>
            <person name="Land M."/>
            <person name="Hauser L."/>
            <person name="Markowitz V."/>
            <person name="Cheng J.-F."/>
            <person name="Hugenholtz P."/>
            <person name="Woyke T."/>
            <person name="Wu D."/>
            <person name="Pukall R."/>
            <person name="Klenk H.-P."/>
            <person name="Eisen J.A."/>
        </authorList>
    </citation>
    <scope>NUCLEOTIDE SEQUENCE [LARGE SCALE GENOMIC DNA]</scope>
    <source>
        <strain evidence="2">ATCC 27009 / DSM 446 / BCRC 14685 / JCM 5260 / KCTC 1825 / NBRC 15652 / NCIMB 11725 / NRRL B-14509 / 104-IA</strain>
    </source>
</reference>
<name>C8WT32_ALIAD</name>
<accession>C8WT32</accession>
<keyword evidence="2" id="KW-1185">Reference proteome</keyword>
<dbReference type="AlphaFoldDB" id="C8WT32"/>
<proteinExistence type="predicted"/>
<dbReference type="KEGG" id="aac:Aaci_2542"/>
<dbReference type="RefSeq" id="WP_012811787.1">
    <property type="nucleotide sequence ID" value="NC_013205.1"/>
</dbReference>
<organism evidence="1 2">
    <name type="scientific">Alicyclobacillus acidocaldarius subsp. acidocaldarius (strain ATCC 27009 / DSM 446 / BCRC 14685 / JCM 5260 / KCTC 1825 / NBRC 15652 / NCIMB 11725 / NRRL B-14509 / 104-IA)</name>
    <name type="common">Bacillus acidocaldarius</name>
    <dbReference type="NCBI Taxonomy" id="521098"/>
    <lineage>
        <taxon>Bacteria</taxon>
        <taxon>Bacillati</taxon>
        <taxon>Bacillota</taxon>
        <taxon>Bacilli</taxon>
        <taxon>Bacillales</taxon>
        <taxon>Alicyclobacillaceae</taxon>
        <taxon>Alicyclobacillus</taxon>
    </lineage>
</organism>
<dbReference type="EMBL" id="CP001727">
    <property type="protein sequence ID" value="ACV59547.1"/>
    <property type="molecule type" value="Genomic_DNA"/>
</dbReference>
<gene>
    <name evidence="1" type="ordered locus">Aaci_2542</name>
</gene>
<reference evidence="1 2" key="2">
    <citation type="journal article" date="2010" name="Stand. Genomic Sci.">
        <title>Complete genome sequence of Alicyclobacillus acidocaldarius type strain (104-IA).</title>
        <authorList>
            <person name="Mavromatis K."/>
            <person name="Sikorski J."/>
            <person name="Lapidus A."/>
            <person name="Glavina Del Rio T."/>
            <person name="Copeland A."/>
            <person name="Tice H."/>
            <person name="Cheng J.F."/>
            <person name="Lucas S."/>
            <person name="Chen F."/>
            <person name="Nolan M."/>
            <person name="Bruce D."/>
            <person name="Goodwin L."/>
            <person name="Pitluck S."/>
            <person name="Ivanova N."/>
            <person name="Ovchinnikova G."/>
            <person name="Pati A."/>
            <person name="Chen A."/>
            <person name="Palaniappan K."/>
            <person name="Land M."/>
            <person name="Hauser L."/>
            <person name="Chang Y.J."/>
            <person name="Jeffries C.D."/>
            <person name="Chain P."/>
            <person name="Meincke L."/>
            <person name="Sims D."/>
            <person name="Chertkov O."/>
            <person name="Han C."/>
            <person name="Brettin T."/>
            <person name="Detter J.C."/>
            <person name="Wahrenburg C."/>
            <person name="Rohde M."/>
            <person name="Pukall R."/>
            <person name="Goker M."/>
            <person name="Bristow J."/>
            <person name="Eisen J.A."/>
            <person name="Markowitz V."/>
            <person name="Hugenholtz P."/>
            <person name="Klenk H.P."/>
            <person name="Kyrpides N.C."/>
        </authorList>
    </citation>
    <scope>NUCLEOTIDE SEQUENCE [LARGE SCALE GENOMIC DNA]</scope>
    <source>
        <strain evidence="2">ATCC 27009 / DSM 446 / BCRC 14685 / JCM 5260 / KCTC 1825 / NBRC 15652 / NCIMB 11725 / NRRL B-14509 / 104-IA</strain>
    </source>
</reference>
<sequence length="163" mass="18610">MNWHIRLSEPGSPMREPVFSLLLRAGFPEPALASLLCTLPVDSCLRIDIEDSPGAAQTVEVVKLEHWQIDTHTLMVAACHGPGDVPIYILWFHCEELVGLFRWEPDQDRILEAVRWSEPWRPFAMRDGTEWVPDENDGPLADWAARILGYCVDAYSLRMQLVE</sequence>
<dbReference type="HOGENOM" id="CLU_1623676_0_0_9"/>
<protein>
    <submittedName>
        <fullName evidence="1">Uncharacterized protein</fullName>
    </submittedName>
</protein>
<evidence type="ECO:0000313" key="2">
    <source>
        <dbReference type="Proteomes" id="UP000001917"/>
    </source>
</evidence>
<evidence type="ECO:0000313" key="1">
    <source>
        <dbReference type="EMBL" id="ACV59547.1"/>
    </source>
</evidence>
<dbReference type="STRING" id="521098.Aaci_2542"/>